<accession>A0A166UM73</accession>
<protein>
    <recommendedName>
        <fullName evidence="5">MYND-type domain-containing protein</fullName>
    </recommendedName>
</protein>
<sequence length="634" mass="72036">MPYVQDANTAQHSALRDAFPVKNMENYIRRNRLDDPEVTTSVEPAITGWETLVAPYTPPICLNLSPHDPILNCVSILLSAFTFTLKTPHSHFHSKVLPLWPSIWVWLQILYNDKMRYSSLQSAERIRRDSRLLRYGSIISVFLCFVYRPQSTLTTGVTRTEGVMTMIASMWIEESKDTSLGYRTSGMLVRTLDKGVAPSYDLVAKLLEPIIVGCGSKEDTVKQLFSRMKANLNRDDPDLMAIALDLTFITNQVTPLDGPKMLHDTLLSVATRTSVYIVDIVAILLRVLSNRMQSKEPEAKRMETSPDMAVILYPFPVVCCVFRSLRAYEHIAQFLQTSFFPLVARAALMCRPTALAGRFNHELVPLLEILRRFAIHRPLLSAMSRGLIAAFKTDGVPGGPIGNSLRDFRTNINIWAKMERKYHGGWNRLVVCGDPECILFDSRNKLRRCSGCLFVLYCSRVCQRRHWRGDHKNLCHSMRHSDKESMRFSGPNLRWLAYVISRDAQGVLPPDPSMRPLLVLDYDGDNSEARVEADVIDLESQSLRAFVTRKYSIRVSKLEDMWQLYGIKRARLPKTPRQSPSRSSIPVLAFVPRGWQGEGKIKISQALVAMLFEETNTVGGAPVTNQYLKWLHCI</sequence>
<keyword evidence="1" id="KW-0479">Metal-binding</keyword>
<evidence type="ECO:0000256" key="2">
    <source>
        <dbReference type="ARBA" id="ARBA00022771"/>
    </source>
</evidence>
<dbReference type="Proteomes" id="UP000076532">
    <property type="component" value="Unassembled WGS sequence"/>
</dbReference>
<dbReference type="PROSITE" id="PS50865">
    <property type="entry name" value="ZF_MYND_2"/>
    <property type="match status" value="1"/>
</dbReference>
<evidence type="ECO:0000256" key="1">
    <source>
        <dbReference type="ARBA" id="ARBA00022723"/>
    </source>
</evidence>
<dbReference type="Pfam" id="PF01753">
    <property type="entry name" value="zf-MYND"/>
    <property type="match status" value="1"/>
</dbReference>
<dbReference type="GO" id="GO:0008270">
    <property type="term" value="F:zinc ion binding"/>
    <property type="evidence" value="ECO:0007669"/>
    <property type="project" value="UniProtKB-KW"/>
</dbReference>
<keyword evidence="3" id="KW-0862">Zinc</keyword>
<dbReference type="OrthoDB" id="341421at2759"/>
<gene>
    <name evidence="6" type="ORF">FIBSPDRAFT_582119</name>
</gene>
<keyword evidence="2 4" id="KW-0863">Zinc-finger</keyword>
<evidence type="ECO:0000256" key="4">
    <source>
        <dbReference type="PROSITE-ProRule" id="PRU00134"/>
    </source>
</evidence>
<reference evidence="6 7" key="1">
    <citation type="journal article" date="2016" name="Mol. Biol. Evol.">
        <title>Comparative Genomics of Early-Diverging Mushroom-Forming Fungi Provides Insights into the Origins of Lignocellulose Decay Capabilities.</title>
        <authorList>
            <person name="Nagy L.G."/>
            <person name="Riley R."/>
            <person name="Tritt A."/>
            <person name="Adam C."/>
            <person name="Daum C."/>
            <person name="Floudas D."/>
            <person name="Sun H."/>
            <person name="Yadav J.S."/>
            <person name="Pangilinan J."/>
            <person name="Larsson K.H."/>
            <person name="Matsuura K."/>
            <person name="Barry K."/>
            <person name="Labutti K."/>
            <person name="Kuo R."/>
            <person name="Ohm R.A."/>
            <person name="Bhattacharya S.S."/>
            <person name="Shirouzu T."/>
            <person name="Yoshinaga Y."/>
            <person name="Martin F.M."/>
            <person name="Grigoriev I.V."/>
            <person name="Hibbett D.S."/>
        </authorList>
    </citation>
    <scope>NUCLEOTIDE SEQUENCE [LARGE SCALE GENOMIC DNA]</scope>
    <source>
        <strain evidence="6 7">CBS 109695</strain>
    </source>
</reference>
<organism evidence="6 7">
    <name type="scientific">Athelia psychrophila</name>
    <dbReference type="NCBI Taxonomy" id="1759441"/>
    <lineage>
        <taxon>Eukaryota</taxon>
        <taxon>Fungi</taxon>
        <taxon>Dikarya</taxon>
        <taxon>Basidiomycota</taxon>
        <taxon>Agaricomycotina</taxon>
        <taxon>Agaricomycetes</taxon>
        <taxon>Agaricomycetidae</taxon>
        <taxon>Atheliales</taxon>
        <taxon>Atheliaceae</taxon>
        <taxon>Athelia</taxon>
    </lineage>
</organism>
<dbReference type="InterPro" id="IPR002893">
    <property type="entry name" value="Znf_MYND"/>
</dbReference>
<keyword evidence="7" id="KW-1185">Reference proteome</keyword>
<proteinExistence type="predicted"/>
<dbReference type="AlphaFoldDB" id="A0A166UM73"/>
<evidence type="ECO:0000259" key="5">
    <source>
        <dbReference type="PROSITE" id="PS50865"/>
    </source>
</evidence>
<evidence type="ECO:0000256" key="3">
    <source>
        <dbReference type="ARBA" id="ARBA00022833"/>
    </source>
</evidence>
<dbReference type="SUPFAM" id="SSF144232">
    <property type="entry name" value="HIT/MYND zinc finger-like"/>
    <property type="match status" value="1"/>
</dbReference>
<evidence type="ECO:0000313" key="7">
    <source>
        <dbReference type="Proteomes" id="UP000076532"/>
    </source>
</evidence>
<dbReference type="PROSITE" id="PS01360">
    <property type="entry name" value="ZF_MYND_1"/>
    <property type="match status" value="1"/>
</dbReference>
<name>A0A166UM73_9AGAM</name>
<evidence type="ECO:0000313" key="6">
    <source>
        <dbReference type="EMBL" id="KZP31829.1"/>
    </source>
</evidence>
<dbReference type="Gene3D" id="6.10.140.2220">
    <property type="match status" value="1"/>
</dbReference>
<dbReference type="EMBL" id="KV417488">
    <property type="protein sequence ID" value="KZP31829.1"/>
    <property type="molecule type" value="Genomic_DNA"/>
</dbReference>
<feature type="domain" description="MYND-type" evidence="5">
    <location>
        <begin position="429"/>
        <end position="475"/>
    </location>
</feature>